<feature type="region of interest" description="Disordered" evidence="2">
    <location>
        <begin position="35"/>
        <end position="117"/>
    </location>
</feature>
<feature type="compositionally biased region" description="Pro residues" evidence="2">
    <location>
        <begin position="44"/>
        <end position="68"/>
    </location>
</feature>
<evidence type="ECO:0008006" key="5">
    <source>
        <dbReference type="Google" id="ProtNLM"/>
    </source>
</evidence>
<accession>A0AB34HZI8</accession>
<proteinExistence type="predicted"/>
<organism evidence="3 4">
    <name type="scientific">Eschrichtius robustus</name>
    <name type="common">California gray whale</name>
    <name type="synonym">Eschrichtius gibbosus</name>
    <dbReference type="NCBI Taxonomy" id="9764"/>
    <lineage>
        <taxon>Eukaryota</taxon>
        <taxon>Metazoa</taxon>
        <taxon>Chordata</taxon>
        <taxon>Craniata</taxon>
        <taxon>Vertebrata</taxon>
        <taxon>Euteleostomi</taxon>
        <taxon>Mammalia</taxon>
        <taxon>Eutheria</taxon>
        <taxon>Laurasiatheria</taxon>
        <taxon>Artiodactyla</taxon>
        <taxon>Whippomorpha</taxon>
        <taxon>Cetacea</taxon>
        <taxon>Mysticeti</taxon>
        <taxon>Eschrichtiidae</taxon>
        <taxon>Eschrichtius</taxon>
    </lineage>
</organism>
<feature type="compositionally biased region" description="Basic and acidic residues" evidence="2">
    <location>
        <begin position="666"/>
        <end position="681"/>
    </location>
</feature>
<keyword evidence="1" id="KW-0175">Coiled coil</keyword>
<dbReference type="PANTHER" id="PTHR47528:SF1">
    <property type="entry name" value="PARALEMMIN-3"/>
    <property type="match status" value="1"/>
</dbReference>
<comment type="caution">
    <text evidence="3">The sequence shown here is derived from an EMBL/GenBank/DDBJ whole genome shotgun (WGS) entry which is preliminary data.</text>
</comment>
<evidence type="ECO:0000256" key="2">
    <source>
        <dbReference type="SAM" id="MobiDB-lite"/>
    </source>
</evidence>
<evidence type="ECO:0000256" key="1">
    <source>
        <dbReference type="SAM" id="Coils"/>
    </source>
</evidence>
<dbReference type="EMBL" id="JAIQCJ010000358">
    <property type="protein sequence ID" value="KAJ8796570.1"/>
    <property type="molecule type" value="Genomic_DNA"/>
</dbReference>
<dbReference type="GO" id="GO:0008063">
    <property type="term" value="P:Toll signaling pathway"/>
    <property type="evidence" value="ECO:0007669"/>
    <property type="project" value="TreeGrafter"/>
</dbReference>
<feature type="compositionally biased region" description="Basic and acidic residues" evidence="2">
    <location>
        <begin position="580"/>
        <end position="600"/>
    </location>
</feature>
<sequence>MALQSQVWSPATPMPMAESSLYRQRLEVIAFRAGEASAASRARPAPPPPAPPPPAAESGPPQPPPGPGPRLVFRPRHGLQSRESREPREPPGARRRREGGRREGGPARPHPARGQLRVLCAQEKRRLQEEIRAARRELEEEKLRVERLKVGGGQGRLLIPGNEVGVSRKSLRERWLMDGAAEEPERPQDPASQDPHSPEDQAQARIRNLEGSLFTLQSQLQLLQSASTGAQHKPAGRPTWRRQGHRPLSQPTVEAGPAGQTDLNKRASIPAGPVGTYPESPSKSGDEAVGAPPAPRRIPGAAGPSSEANGPCPGSSPPPEQEPSQGGAACDGGVNEAKGGGMVKVVWEGLRATEDCTTGATGPELEAKVEEMVMEAIGDRQEAGRPELPSWVREDRGIVEVVWEGVGGTEGSDSEATREVGRGLEAAQTSSPRLQEGAGGAASGEGEGAPRGSPDGDGQGGFGGEEGSFIWVERVTLSEEWEELVVEGVEGPKALEREGKDESPPGAGGRGGEETWEVERRRAEESAGKRGSEGKAGAEPEGAEMSLVVERKGSEESLEPERRGVEEKVETEMGGGDKPLSAERKEVEGPLRAERERGEEPLGVEQKGGEEKLEATEEPLVTERKEGEESLMVERIGGEEALEGKEKGDEESLKVERTGGEQPSEAETKGDEESLKAERTGGEQPSEAETKGDEESLTVQRTGGEQPSEAETKGDEESQKAERMAGEEPLQTEKTQGVEEDLSPEEQRESGGGKECQAEEVSDEVAPLGAEEEPRPEEGQQPQEKQEGSPEAEAVKPQTADEGQDPSGDATPLLAETPAQEQPAECQPLLQVEEPRANPSAHTVPTYAPARQPEPSAPPEGEEASGPKQKTCQCCAVM</sequence>
<dbReference type="Proteomes" id="UP001159641">
    <property type="component" value="Unassembled WGS sequence"/>
</dbReference>
<dbReference type="InterPro" id="IPR024149">
    <property type="entry name" value="Paralemmin-3"/>
</dbReference>
<feature type="compositionally biased region" description="Basic and acidic residues" evidence="2">
    <location>
        <begin position="493"/>
        <end position="503"/>
    </location>
</feature>
<feature type="compositionally biased region" description="Basic and acidic residues" evidence="2">
    <location>
        <begin position="80"/>
        <end position="92"/>
    </location>
</feature>
<gene>
    <name evidence="3" type="ORF">J1605_002167</name>
</gene>
<evidence type="ECO:0000313" key="3">
    <source>
        <dbReference type="EMBL" id="KAJ8796570.1"/>
    </source>
</evidence>
<keyword evidence="4" id="KW-1185">Reference proteome</keyword>
<dbReference type="GO" id="GO:0001960">
    <property type="term" value="P:negative regulation of cytokine-mediated signaling pathway"/>
    <property type="evidence" value="ECO:0007669"/>
    <property type="project" value="TreeGrafter"/>
</dbReference>
<protein>
    <recommendedName>
        <fullName evidence="5">Paralemmin-3</fullName>
    </recommendedName>
</protein>
<feature type="compositionally biased region" description="Gly residues" evidence="2">
    <location>
        <begin position="437"/>
        <end position="466"/>
    </location>
</feature>
<feature type="region of interest" description="Disordered" evidence="2">
    <location>
        <begin position="153"/>
        <end position="210"/>
    </location>
</feature>
<feature type="compositionally biased region" description="Basic and acidic residues" evidence="2">
    <location>
        <begin position="511"/>
        <end position="538"/>
    </location>
</feature>
<feature type="compositionally biased region" description="Basic and acidic residues" evidence="2">
    <location>
        <begin position="636"/>
        <end position="659"/>
    </location>
</feature>
<feature type="region of interest" description="Disordered" evidence="2">
    <location>
        <begin position="488"/>
        <end position="878"/>
    </location>
</feature>
<dbReference type="PANTHER" id="PTHR47528">
    <property type="entry name" value="PARALEMMIN-3"/>
    <property type="match status" value="1"/>
</dbReference>
<name>A0AB34HZI8_ESCRO</name>
<feature type="compositionally biased region" description="Basic and acidic residues" evidence="2">
    <location>
        <begin position="710"/>
        <end position="726"/>
    </location>
</feature>
<evidence type="ECO:0000313" key="4">
    <source>
        <dbReference type="Proteomes" id="UP001159641"/>
    </source>
</evidence>
<feature type="region of interest" description="Disordered" evidence="2">
    <location>
        <begin position="404"/>
        <end position="467"/>
    </location>
</feature>
<feature type="region of interest" description="Disordered" evidence="2">
    <location>
        <begin position="224"/>
        <end position="338"/>
    </location>
</feature>
<feature type="compositionally biased region" description="Basic and acidic residues" evidence="2">
    <location>
        <begin position="607"/>
        <end position="628"/>
    </location>
</feature>
<feature type="compositionally biased region" description="Basic and acidic residues" evidence="2">
    <location>
        <begin position="772"/>
        <end position="788"/>
    </location>
</feature>
<dbReference type="AlphaFoldDB" id="A0AB34HZI8"/>
<reference evidence="3 4" key="1">
    <citation type="submission" date="2022-11" db="EMBL/GenBank/DDBJ databases">
        <title>Whole genome sequence of Eschrichtius robustus ER-17-0199.</title>
        <authorList>
            <person name="Bruniche-Olsen A."/>
            <person name="Black A.N."/>
            <person name="Fields C.J."/>
            <person name="Walden K."/>
            <person name="Dewoody J.A."/>
        </authorList>
    </citation>
    <scope>NUCLEOTIDE SEQUENCE [LARGE SCALE GENOMIC DNA]</scope>
    <source>
        <strain evidence="3">ER-17-0199</strain>
        <tissue evidence="3">Blubber</tissue>
    </source>
</reference>
<feature type="compositionally biased region" description="Basic and acidic residues" evidence="2">
    <location>
        <begin position="549"/>
        <end position="571"/>
    </location>
</feature>
<feature type="coiled-coil region" evidence="1">
    <location>
        <begin position="117"/>
        <end position="151"/>
    </location>
</feature>
<dbReference type="GO" id="GO:0032496">
    <property type="term" value="P:response to lipopolysaccharide"/>
    <property type="evidence" value="ECO:0007669"/>
    <property type="project" value="TreeGrafter"/>
</dbReference>